<evidence type="ECO:0000256" key="2">
    <source>
        <dbReference type="SAM" id="Phobius"/>
    </source>
</evidence>
<dbReference type="RefSeq" id="WP_329501515.1">
    <property type="nucleotide sequence ID" value="NZ_CP108461.1"/>
</dbReference>
<gene>
    <name evidence="3" type="ORF">OG469_41090</name>
</gene>
<feature type="transmembrane region" description="Helical" evidence="2">
    <location>
        <begin position="56"/>
        <end position="74"/>
    </location>
</feature>
<organism evidence="3 4">
    <name type="scientific">Kitasatospora herbaricolor</name>
    <dbReference type="NCBI Taxonomy" id="68217"/>
    <lineage>
        <taxon>Bacteria</taxon>
        <taxon>Bacillati</taxon>
        <taxon>Actinomycetota</taxon>
        <taxon>Actinomycetes</taxon>
        <taxon>Kitasatosporales</taxon>
        <taxon>Streptomycetaceae</taxon>
        <taxon>Kitasatospora</taxon>
    </lineage>
</organism>
<evidence type="ECO:0000256" key="1">
    <source>
        <dbReference type="SAM" id="MobiDB-lite"/>
    </source>
</evidence>
<keyword evidence="2" id="KW-1133">Transmembrane helix</keyword>
<evidence type="ECO:0000313" key="3">
    <source>
        <dbReference type="EMBL" id="WUS61879.1"/>
    </source>
</evidence>
<sequence>MNQPLRSDARFGDAPGSIRNGPTLVTKAWSDTSSDREYFDAASHQARRSLGGRMRAFRVALAGLLVVFAVYYLLAAPDRSDSAPAPGPAVSEEPLKLLHWQFEGRFCADNWGGASVQEQGDCSGHGGPVTRWHDKSGTVITCTKAPPLSNLKRDESIRLYGRIVC</sequence>
<keyword evidence="2" id="KW-0812">Transmembrane</keyword>
<keyword evidence="4" id="KW-1185">Reference proteome</keyword>
<proteinExistence type="predicted"/>
<feature type="region of interest" description="Disordered" evidence="1">
    <location>
        <begin position="1"/>
        <end position="25"/>
    </location>
</feature>
<keyword evidence="3" id="KW-0614">Plasmid</keyword>
<keyword evidence="2" id="KW-0472">Membrane</keyword>
<reference evidence="3 4" key="1">
    <citation type="submission" date="2022-10" db="EMBL/GenBank/DDBJ databases">
        <title>The complete genomes of actinobacterial strains from the NBC collection.</title>
        <authorList>
            <person name="Joergensen T.S."/>
            <person name="Alvarez Arevalo M."/>
            <person name="Sterndorff E.B."/>
            <person name="Faurdal D."/>
            <person name="Vuksanovic O."/>
            <person name="Mourched A.-S."/>
            <person name="Charusanti P."/>
            <person name="Shaw S."/>
            <person name="Blin K."/>
            <person name="Weber T."/>
        </authorList>
    </citation>
    <scope>NUCLEOTIDE SEQUENCE [LARGE SCALE GENOMIC DNA]</scope>
    <source>
        <strain evidence="3 4">NBC_01247</strain>
        <plasmid evidence="3 4">unnamed1</plasmid>
    </source>
</reference>
<evidence type="ECO:0000313" key="4">
    <source>
        <dbReference type="Proteomes" id="UP001432014"/>
    </source>
</evidence>
<dbReference type="EMBL" id="CP108483">
    <property type="protein sequence ID" value="WUS61879.1"/>
    <property type="molecule type" value="Genomic_DNA"/>
</dbReference>
<geneLocation type="plasmid" evidence="3 4">
    <name>unnamed1</name>
</geneLocation>
<accession>A0ABZ1WMH5</accession>
<protein>
    <submittedName>
        <fullName evidence="3">Uncharacterized protein</fullName>
    </submittedName>
</protein>
<name>A0ABZ1WMH5_9ACTN</name>
<dbReference type="Proteomes" id="UP001432014">
    <property type="component" value="Plasmid unnamed1"/>
</dbReference>